<dbReference type="SMART" id="SM00356">
    <property type="entry name" value="ZnF_C3H1"/>
    <property type="match status" value="3"/>
</dbReference>
<dbReference type="PROSITE" id="PS50103">
    <property type="entry name" value="ZF_C3H1"/>
    <property type="match status" value="3"/>
</dbReference>
<accession>S9TMI6</accession>
<feature type="compositionally biased region" description="Basic residues" evidence="2">
    <location>
        <begin position="393"/>
        <end position="404"/>
    </location>
</feature>
<gene>
    <name evidence="4" type="ORF">STCU_10535</name>
</gene>
<dbReference type="PANTHER" id="PTHR37562">
    <property type="entry name" value="C3H1-TYPE DOMAIN-CONTAINING PROTEIN-RELATED"/>
    <property type="match status" value="1"/>
</dbReference>
<sequence length="495" mass="53827">MNKNSGGANGKKGGGGAHPTGGSHGKGTHHVKRGQRNYVERTTTVRFLSASSGLSYCTKLIKVQKTKAKAEGDSCLCPAMEEKGSCPRGDQCPLVHVSRDDLWLFIHPQSHGVPGAPPDHLVYNPGFFFACFSSDFNLYYDALPSQAVTVTEGSKRFIDVWNESGANMRDKFKLCPTYTHTGFCASGAACEDLHAAADKLAAVESRQTHIGTADAIARFHYARLPAHVRVRVLPLPTSVPGGKKRAEKDDEQRQQLLQQQADTIFSGGDVLVTEGATRYEEEFKKNHNEVLETTKFQNCVHFVQNQMCRNGALCGFLHIVPVVLALAPVPADARPAAGTTPAAGSPTKPQGPEASPPPSAQPAWAEGCGLAEPRPVGRGQHEPQLRPLAVDQRRRRPLASRAGRRAGQPAAQLRRREPQQLRLLQRHLQHDGEQQHAVHPELRVAHERQQRAVPGGRRARGPGRQRGNRQREHHEPAGAPVPQLRGAEGGRGDAL</sequence>
<feature type="region of interest" description="Disordered" evidence="2">
    <location>
        <begin position="334"/>
        <end position="417"/>
    </location>
</feature>
<evidence type="ECO:0000259" key="3">
    <source>
        <dbReference type="PROSITE" id="PS50103"/>
    </source>
</evidence>
<feature type="region of interest" description="Disordered" evidence="2">
    <location>
        <begin position="429"/>
        <end position="495"/>
    </location>
</feature>
<dbReference type="AlphaFoldDB" id="S9TMI6"/>
<dbReference type="InterPro" id="IPR000571">
    <property type="entry name" value="Znf_CCCH"/>
</dbReference>
<feature type="compositionally biased region" description="Basic residues" evidence="2">
    <location>
        <begin position="457"/>
        <end position="468"/>
    </location>
</feature>
<protein>
    <recommendedName>
        <fullName evidence="3">C3H1-type domain-containing protein</fullName>
    </recommendedName>
</protein>
<evidence type="ECO:0000313" key="4">
    <source>
        <dbReference type="EMBL" id="EPY17548.1"/>
    </source>
</evidence>
<keyword evidence="1" id="KW-0863">Zinc-finger</keyword>
<feature type="compositionally biased region" description="Gly residues" evidence="2">
    <location>
        <begin position="7"/>
        <end position="25"/>
    </location>
</feature>
<dbReference type="Proteomes" id="UP000015354">
    <property type="component" value="Unassembled WGS sequence"/>
</dbReference>
<comment type="caution">
    <text evidence="4">The sequence shown here is derived from an EMBL/GenBank/DDBJ whole genome shotgun (WGS) entry which is preliminary data.</text>
</comment>
<feature type="domain" description="C3H1-type" evidence="3">
    <location>
        <begin position="76"/>
        <end position="99"/>
    </location>
</feature>
<reference evidence="4 5" key="1">
    <citation type="journal article" date="2013" name="PLoS ONE">
        <title>Predicting the Proteins of Angomonas deanei, Strigomonas culicis and Their Respective Endosymbionts Reveals New Aspects of the Trypanosomatidae Family.</title>
        <authorList>
            <person name="Motta M.C."/>
            <person name="Martins A.C."/>
            <person name="de Souza S.S."/>
            <person name="Catta-Preta C.M."/>
            <person name="Silva R."/>
            <person name="Klein C.C."/>
            <person name="de Almeida L.G."/>
            <person name="de Lima Cunha O."/>
            <person name="Ciapina L.P."/>
            <person name="Brocchi M."/>
            <person name="Colabardini A.C."/>
            <person name="de Araujo Lima B."/>
            <person name="Machado C.R."/>
            <person name="de Almeida Soares C.M."/>
            <person name="Probst C.M."/>
            <person name="de Menezes C.B."/>
            <person name="Thompson C.E."/>
            <person name="Bartholomeu D.C."/>
            <person name="Gradia D.F."/>
            <person name="Pavoni D.P."/>
            <person name="Grisard E.C."/>
            <person name="Fantinatti-Garboggini F."/>
            <person name="Marchini F.K."/>
            <person name="Rodrigues-Luiz G.F."/>
            <person name="Wagner G."/>
            <person name="Goldman G.H."/>
            <person name="Fietto J.L."/>
            <person name="Elias M.C."/>
            <person name="Goldman M.H."/>
            <person name="Sagot M.F."/>
            <person name="Pereira M."/>
            <person name="Stoco P.H."/>
            <person name="de Mendonca-Neto R.P."/>
            <person name="Teixeira S.M."/>
            <person name="Maciel T.E."/>
            <person name="de Oliveira Mendes T.A."/>
            <person name="Urmenyi T.P."/>
            <person name="de Souza W."/>
            <person name="Schenkman S."/>
            <person name="de Vasconcelos A.T."/>
        </authorList>
    </citation>
    <scope>NUCLEOTIDE SEQUENCE [LARGE SCALE GENOMIC DNA]</scope>
</reference>
<feature type="region of interest" description="Disordered" evidence="2">
    <location>
        <begin position="1"/>
        <end position="36"/>
    </location>
</feature>
<evidence type="ECO:0000313" key="5">
    <source>
        <dbReference type="Proteomes" id="UP000015354"/>
    </source>
</evidence>
<dbReference type="PANTHER" id="PTHR37562:SF2">
    <property type="entry name" value="C3H1-TYPE DOMAIN-CONTAINING PROTEIN"/>
    <property type="match status" value="1"/>
</dbReference>
<dbReference type="Gene3D" id="4.10.1000.10">
    <property type="entry name" value="Zinc finger, CCCH-type"/>
    <property type="match status" value="1"/>
</dbReference>
<proteinExistence type="predicted"/>
<dbReference type="EMBL" id="ATMH01010424">
    <property type="protein sequence ID" value="EPY17548.1"/>
    <property type="molecule type" value="Genomic_DNA"/>
</dbReference>
<name>S9TMI6_9TRYP</name>
<feature type="zinc finger region" description="C3H1-type" evidence="1">
    <location>
        <begin position="76"/>
        <end position="99"/>
    </location>
</feature>
<evidence type="ECO:0000256" key="1">
    <source>
        <dbReference type="PROSITE-ProRule" id="PRU00723"/>
    </source>
</evidence>
<feature type="compositionally biased region" description="Basic residues" evidence="2">
    <location>
        <begin position="26"/>
        <end position="35"/>
    </location>
</feature>
<feature type="compositionally biased region" description="Low complexity" evidence="2">
    <location>
        <begin position="334"/>
        <end position="353"/>
    </location>
</feature>
<organism evidence="4 5">
    <name type="scientific">Strigomonas culicis</name>
    <dbReference type="NCBI Taxonomy" id="28005"/>
    <lineage>
        <taxon>Eukaryota</taxon>
        <taxon>Discoba</taxon>
        <taxon>Euglenozoa</taxon>
        <taxon>Kinetoplastea</taxon>
        <taxon>Metakinetoplastina</taxon>
        <taxon>Trypanosomatida</taxon>
        <taxon>Trypanosomatidae</taxon>
        <taxon>Strigomonadinae</taxon>
        <taxon>Strigomonas</taxon>
    </lineage>
</organism>
<dbReference type="GO" id="GO:0008270">
    <property type="term" value="F:zinc ion binding"/>
    <property type="evidence" value="ECO:0007669"/>
    <property type="project" value="UniProtKB-KW"/>
</dbReference>
<feature type="domain" description="C3H1-type" evidence="3">
    <location>
        <begin position="169"/>
        <end position="197"/>
    </location>
</feature>
<keyword evidence="5" id="KW-1185">Reference proteome</keyword>
<dbReference type="OrthoDB" id="239531at2759"/>
<feature type="zinc finger region" description="C3H1-type" evidence="1">
    <location>
        <begin position="169"/>
        <end position="197"/>
    </location>
</feature>
<keyword evidence="1" id="KW-0479">Metal-binding</keyword>
<evidence type="ECO:0000256" key="2">
    <source>
        <dbReference type="SAM" id="MobiDB-lite"/>
    </source>
</evidence>
<feature type="compositionally biased region" description="Basic and acidic residues" evidence="2">
    <location>
        <begin position="429"/>
        <end position="450"/>
    </location>
</feature>
<keyword evidence="1" id="KW-0862">Zinc</keyword>
<feature type="zinc finger region" description="C3H1-type" evidence="1">
    <location>
        <begin position="293"/>
        <end position="321"/>
    </location>
</feature>
<feature type="domain" description="C3H1-type" evidence="3">
    <location>
        <begin position="293"/>
        <end position="321"/>
    </location>
</feature>